<feature type="compositionally biased region" description="Basic and acidic residues" evidence="2">
    <location>
        <begin position="1"/>
        <end position="29"/>
    </location>
</feature>
<feature type="compositionally biased region" description="Low complexity" evidence="2">
    <location>
        <begin position="104"/>
        <end position="119"/>
    </location>
</feature>
<gene>
    <name evidence="3" type="ORF">TRIUR3_24704</name>
</gene>
<feature type="compositionally biased region" description="Polar residues" evidence="2">
    <location>
        <begin position="285"/>
        <end position="304"/>
    </location>
</feature>
<name>M7ZJU0_TRIUA</name>
<feature type="compositionally biased region" description="Basic and acidic residues" evidence="2">
    <location>
        <begin position="857"/>
        <end position="890"/>
    </location>
</feature>
<feature type="compositionally biased region" description="Gly residues" evidence="2">
    <location>
        <begin position="206"/>
        <end position="218"/>
    </location>
</feature>
<dbReference type="PROSITE" id="PS00823">
    <property type="entry name" value="DEHYDRIN_2"/>
    <property type="match status" value="1"/>
</dbReference>
<evidence type="ECO:0000256" key="2">
    <source>
        <dbReference type="SAM" id="MobiDB-lite"/>
    </source>
</evidence>
<protein>
    <submittedName>
        <fullName evidence="3">Cold shock protein CS66</fullName>
    </submittedName>
</protein>
<evidence type="ECO:0000313" key="3">
    <source>
        <dbReference type="EMBL" id="EMS48364.1"/>
    </source>
</evidence>
<feature type="compositionally biased region" description="Low complexity" evidence="2">
    <location>
        <begin position="467"/>
        <end position="476"/>
    </location>
</feature>
<dbReference type="eggNOG" id="ENOG502S6VC">
    <property type="taxonomic scope" value="Eukaryota"/>
</dbReference>
<feature type="compositionally biased region" description="Low complexity" evidence="2">
    <location>
        <begin position="1017"/>
        <end position="1051"/>
    </location>
</feature>
<dbReference type="AlphaFoldDB" id="M7ZJU0"/>
<feature type="compositionally biased region" description="Basic and acidic residues" evidence="2">
    <location>
        <begin position="670"/>
        <end position="681"/>
    </location>
</feature>
<feature type="compositionally biased region" description="Low complexity" evidence="2">
    <location>
        <begin position="536"/>
        <end position="551"/>
    </location>
</feature>
<feature type="compositionally biased region" description="Basic and acidic residues" evidence="2">
    <location>
        <begin position="417"/>
        <end position="439"/>
    </location>
</feature>
<feature type="compositionally biased region" description="Basic and acidic residues" evidence="2">
    <location>
        <begin position="925"/>
        <end position="947"/>
    </location>
</feature>
<evidence type="ECO:0000256" key="1">
    <source>
        <dbReference type="RuleBase" id="RU003995"/>
    </source>
</evidence>
<feature type="region of interest" description="Disordered" evidence="2">
    <location>
        <begin position="633"/>
        <end position="1077"/>
    </location>
</feature>
<feature type="compositionally biased region" description="Low complexity" evidence="2">
    <location>
        <begin position="354"/>
        <end position="381"/>
    </location>
</feature>
<dbReference type="GO" id="GO:0009737">
    <property type="term" value="P:response to abscisic acid"/>
    <property type="evidence" value="ECO:0007669"/>
    <property type="project" value="TreeGrafter"/>
</dbReference>
<dbReference type="GO" id="GO:0005829">
    <property type="term" value="C:cytosol"/>
    <property type="evidence" value="ECO:0007669"/>
    <property type="project" value="TreeGrafter"/>
</dbReference>
<feature type="compositionally biased region" description="Basic and acidic residues" evidence="2">
    <location>
        <begin position="245"/>
        <end position="267"/>
    </location>
</feature>
<feature type="compositionally biased region" description="Low complexity" evidence="2">
    <location>
        <begin position="32"/>
        <end position="62"/>
    </location>
</feature>
<dbReference type="OMA" id="YYDRDVW"/>
<proteinExistence type="inferred from homology"/>
<feature type="compositionally biased region" description="Low complexity" evidence="2">
    <location>
        <begin position="633"/>
        <end position="643"/>
    </location>
</feature>
<dbReference type="InterPro" id="IPR000167">
    <property type="entry name" value="Dehydrin"/>
</dbReference>
<dbReference type="OrthoDB" id="669971at2759"/>
<feature type="compositionally biased region" description="Polar residues" evidence="2">
    <location>
        <begin position="948"/>
        <end position="969"/>
    </location>
</feature>
<feature type="compositionally biased region" description="Gly residues" evidence="2">
    <location>
        <begin position="120"/>
        <end position="132"/>
    </location>
</feature>
<dbReference type="PANTHER" id="PTHR33346">
    <property type="entry name" value="DEHYDRIN XERO 2-RELATED"/>
    <property type="match status" value="1"/>
</dbReference>
<dbReference type="GO" id="GO:0009631">
    <property type="term" value="P:cold acclimation"/>
    <property type="evidence" value="ECO:0007669"/>
    <property type="project" value="TreeGrafter"/>
</dbReference>
<dbReference type="STRING" id="4572.M7ZJU0"/>
<dbReference type="InterPro" id="IPR030513">
    <property type="entry name" value="Dehydrin_CS"/>
</dbReference>
<dbReference type="Pfam" id="PF00257">
    <property type="entry name" value="Dehydrin"/>
    <property type="match status" value="2"/>
</dbReference>
<feature type="compositionally biased region" description="Basic and acidic residues" evidence="2">
    <location>
        <begin position="156"/>
        <end position="166"/>
    </location>
</feature>
<feature type="compositionally biased region" description="Low complexity" evidence="2">
    <location>
        <begin position="440"/>
        <end position="459"/>
    </location>
</feature>
<feature type="compositionally biased region" description="Basic and acidic residues" evidence="2">
    <location>
        <begin position="731"/>
        <end position="767"/>
    </location>
</feature>
<feature type="compositionally biased region" description="Polar residues" evidence="2">
    <location>
        <begin position="778"/>
        <end position="789"/>
    </location>
</feature>
<sequence>MEHQGHGTGEKKSIMSKIKEKLSSSHGDHQPAAATHGQQGHTTAGTHGTPVTDGAYGQHGHTGATGTGMYGADTSEKKGVVENINDKLPGDHEDHQQTGGTYGQQGQTVAATHGTSATGGTYGQQGNTGMGTHGTPATDSASRQHEHTGSTGTGMHDTDISEKKGVMENINDKLPGGHGDHQQTGGTYGQKGHMTAAMHGASATGGTYGQQGKTGAGTHGAPATDGAYGQHGHTRATGTGMHGVDTGEKKGNMENIDDKLPGGHGDHQQTAGTHGHQGHIAATTHGASATDDTYGQQGNTSTGTHAAPATDGAYGQHGHTGATGTGMDGADIGEKKGVMENINDKLSGGHGDHQQTGGTYEQQGHTDAATHGASATSGTYGQQENTGTGTHGAPAIDGAYGQHRHTGAIGTGLHGADTGEKKGDMENIDDKLPDGHGDHQQTAGTYGHQGHTAAATHGASPTDDTYGQQGSTSTGTHAAPTTDGAYGQHGHTEATGTGMHDADIGEKKGVMENINDKLSGGHGDHEKTGGTYGQQGHTDAATHGASTTSGTYGQHENTGTGTHGAPATDGAYGQHGHTGAIGTGLHGADTGEKKGVKENINDKLPGGCGDHQQTGGTYGQQEHIDAATHGALATGGTNVQQGNTGTGTHGAPATDGAYGQHKHTGATGTRMHDTDTSEKKGVMKNINDKLPSGDEDHQHTGGTYGQQGQTGAVMHGQQGHTEMTGWGTHGNTEKKGVMDDIKPKLPGGHDDRQQTGDTYEQQRHTDTATHGTLATGDTYGQQGHTDTGTYGTGEKKGAMDNIKEKLPGGHGDHQQTGGTYGSQEDTEMTGMGMHSTTATDDTDGQQGHTRMTGTVVHDTDETKGVMENFKEKLPDGHDDHQQTARTDGHHAGTGTHDTPATDGTYGQHGHTRVTDTEAYSTGGTGEKKGIMKNTEEKLPGGHNDRQQTGDTFGQQGHTDTATHGTPSTGGTYGQHEHTGVTDKGTQGTGGIDKKKDAMENIKEKLPGGHGDHQQTAGTYGQHGHTGMTGTETHGTTATDGGQQGHNETTGTGTHGTDGTGEKKSFMDKIKEKLPGLN</sequence>
<feature type="compositionally biased region" description="Basic and acidic residues" evidence="2">
    <location>
        <begin position="589"/>
        <end position="601"/>
    </location>
</feature>
<feature type="compositionally biased region" description="Basic and acidic residues" evidence="2">
    <location>
        <begin position="991"/>
        <end position="1012"/>
    </location>
</feature>
<feature type="compositionally biased region" description="Basic and acidic residues" evidence="2">
    <location>
        <begin position="74"/>
        <end position="96"/>
    </location>
</feature>
<dbReference type="EMBL" id="KD251052">
    <property type="protein sequence ID" value="EMS48364.1"/>
    <property type="molecule type" value="Genomic_DNA"/>
</dbReference>
<feature type="region of interest" description="Disordered" evidence="2">
    <location>
        <begin position="1"/>
        <end position="618"/>
    </location>
</feature>
<organism evidence="3">
    <name type="scientific">Triticum urartu</name>
    <name type="common">Red wild einkorn</name>
    <name type="synonym">Crithodium urartu</name>
    <dbReference type="NCBI Taxonomy" id="4572"/>
    <lineage>
        <taxon>Eukaryota</taxon>
        <taxon>Viridiplantae</taxon>
        <taxon>Streptophyta</taxon>
        <taxon>Embryophyta</taxon>
        <taxon>Tracheophyta</taxon>
        <taxon>Spermatophyta</taxon>
        <taxon>Magnoliopsida</taxon>
        <taxon>Liliopsida</taxon>
        <taxon>Poales</taxon>
        <taxon>Poaceae</taxon>
        <taxon>BOP clade</taxon>
        <taxon>Pooideae</taxon>
        <taxon>Triticodae</taxon>
        <taxon>Triticeae</taxon>
        <taxon>Triticinae</taxon>
        <taxon>Triticum</taxon>
    </lineage>
</organism>
<feature type="compositionally biased region" description="Basic and acidic residues" evidence="2">
    <location>
        <begin position="1059"/>
        <end position="1077"/>
    </location>
</feature>
<feature type="compositionally biased region" description="Basic and acidic residues" evidence="2">
    <location>
        <begin position="793"/>
        <end position="813"/>
    </location>
</feature>
<comment type="similarity">
    <text evidence="1">Belongs to the plant dehydrin family.</text>
</comment>
<reference evidence="3" key="1">
    <citation type="journal article" date="2013" name="Nature">
        <title>Draft genome of the wheat A-genome progenitor Triticum urartu.</title>
        <authorList>
            <person name="Ling H.Q."/>
            <person name="Zhao S."/>
            <person name="Liu D."/>
            <person name="Wang J."/>
            <person name="Sun H."/>
            <person name="Zhang C."/>
            <person name="Fan H."/>
            <person name="Li D."/>
            <person name="Dong L."/>
            <person name="Tao Y."/>
            <person name="Gao C."/>
            <person name="Wu H."/>
            <person name="Li Y."/>
            <person name="Cui Y."/>
            <person name="Guo X."/>
            <person name="Zheng S."/>
            <person name="Wang B."/>
            <person name="Yu K."/>
            <person name="Liang Q."/>
            <person name="Yang W."/>
            <person name="Lou X."/>
            <person name="Chen J."/>
            <person name="Feng M."/>
            <person name="Jian J."/>
            <person name="Zhang X."/>
            <person name="Luo G."/>
            <person name="Jiang Y."/>
            <person name="Liu J."/>
            <person name="Wang Z."/>
            <person name="Sha Y."/>
            <person name="Zhang B."/>
            <person name="Wu H."/>
            <person name="Tang D."/>
            <person name="Shen Q."/>
            <person name="Xue P."/>
            <person name="Zou S."/>
            <person name="Wang X."/>
            <person name="Liu X."/>
            <person name="Wang F."/>
            <person name="Yang Y."/>
            <person name="An X."/>
            <person name="Dong Z."/>
            <person name="Zhang K."/>
            <person name="Zhang X."/>
            <person name="Luo M.C."/>
            <person name="Dvorak J."/>
            <person name="Tong Y."/>
            <person name="Wang J."/>
            <person name="Yang H."/>
            <person name="Li Z."/>
            <person name="Wang D."/>
            <person name="Zhang A."/>
            <person name="Wang J."/>
        </authorList>
    </citation>
    <scope>NUCLEOTIDE SEQUENCE</scope>
</reference>
<dbReference type="GO" id="GO:0009414">
    <property type="term" value="P:response to water deprivation"/>
    <property type="evidence" value="ECO:0007669"/>
    <property type="project" value="TreeGrafter"/>
</dbReference>
<accession>M7ZJU0</accession>
<dbReference type="PANTHER" id="PTHR33346:SF14">
    <property type="entry name" value="DEHYDRIN XERO 2"/>
    <property type="match status" value="1"/>
</dbReference>
<feature type="compositionally biased region" description="Basic and acidic residues" evidence="2">
    <location>
        <begin position="500"/>
        <end position="510"/>
    </location>
</feature>